<dbReference type="Gene3D" id="1.10.3730.20">
    <property type="match status" value="1"/>
</dbReference>
<proteinExistence type="inferred from homology"/>
<comment type="subcellular location">
    <subcellularLocation>
        <location evidence="1 9">Cell membrane</location>
        <topology evidence="1 9">Multi-pass membrane protein</topology>
    </subcellularLocation>
</comment>
<protein>
    <recommendedName>
        <fullName evidence="8">Guanidinium exporter</fullName>
    </recommendedName>
</protein>
<accession>A0A2N0WC97</accession>
<dbReference type="GO" id="GO:0005886">
    <property type="term" value="C:plasma membrane"/>
    <property type="evidence" value="ECO:0007669"/>
    <property type="project" value="UniProtKB-SubCell"/>
</dbReference>
<dbReference type="PANTHER" id="PTHR30561">
    <property type="entry name" value="SMR FAMILY PROTON-DEPENDENT DRUG EFFLUX TRANSPORTER SUGE"/>
    <property type="match status" value="1"/>
</dbReference>
<feature type="transmembrane region" description="Helical" evidence="10">
    <location>
        <begin position="86"/>
        <end position="105"/>
    </location>
</feature>
<evidence type="ECO:0000256" key="9">
    <source>
        <dbReference type="RuleBase" id="RU003942"/>
    </source>
</evidence>
<evidence type="ECO:0000313" key="11">
    <source>
        <dbReference type="EMBL" id="PKF32146.1"/>
    </source>
</evidence>
<dbReference type="InterPro" id="IPR037185">
    <property type="entry name" value="EmrE-like"/>
</dbReference>
<dbReference type="EMBL" id="PISJ01000018">
    <property type="protein sequence ID" value="PKF32146.1"/>
    <property type="molecule type" value="Genomic_DNA"/>
</dbReference>
<organism evidence="11 12">
    <name type="scientific">Acinetobacter proteolyticus</name>
    <dbReference type="NCBI Taxonomy" id="1776741"/>
    <lineage>
        <taxon>Bacteria</taxon>
        <taxon>Pseudomonadati</taxon>
        <taxon>Pseudomonadota</taxon>
        <taxon>Gammaproteobacteria</taxon>
        <taxon>Moraxellales</taxon>
        <taxon>Moraxellaceae</taxon>
        <taxon>Acinetobacter</taxon>
    </lineage>
</organism>
<keyword evidence="2" id="KW-0813">Transport</keyword>
<comment type="similarity">
    <text evidence="7">Belongs to the drug/metabolite transporter (DMT) superfamily. Small multidrug resistance (SMR) (TC 2.A.7.1) family. Gdx/SugE subfamily.</text>
</comment>
<dbReference type="RefSeq" id="WP_101237044.1">
    <property type="nucleotide sequence ID" value="NZ_PISJ01000018.1"/>
</dbReference>
<dbReference type="SUPFAM" id="SSF103481">
    <property type="entry name" value="Multidrug resistance efflux transporter EmrE"/>
    <property type="match status" value="1"/>
</dbReference>
<gene>
    <name evidence="11" type="ORF">CW311_15120</name>
</gene>
<dbReference type="InterPro" id="IPR000390">
    <property type="entry name" value="Small_drug/metabolite_transptr"/>
</dbReference>
<feature type="transmembrane region" description="Helical" evidence="10">
    <location>
        <begin position="60"/>
        <end position="80"/>
    </location>
</feature>
<dbReference type="Proteomes" id="UP000233553">
    <property type="component" value="Unassembled WGS sequence"/>
</dbReference>
<keyword evidence="3" id="KW-1003">Cell membrane</keyword>
<feature type="transmembrane region" description="Helical" evidence="10">
    <location>
        <begin position="28"/>
        <end position="48"/>
    </location>
</feature>
<reference evidence="11 12" key="1">
    <citation type="submission" date="2017-12" db="EMBL/GenBank/DDBJ databases">
        <title>Draft Genome sequences of multiple microbial strains isolated from spacecraft associated surfaces.</title>
        <authorList>
            <person name="Seuylemezian A."/>
            <person name="Vaishampayan P."/>
            <person name="Venkateswaran K."/>
        </authorList>
    </citation>
    <scope>NUCLEOTIDE SEQUENCE [LARGE SCALE GENOMIC DNA]</scope>
    <source>
        <strain evidence="11 12">2P01AA</strain>
    </source>
</reference>
<comment type="caution">
    <text evidence="11">The sequence shown here is derived from an EMBL/GenBank/DDBJ whole genome shotgun (WGS) entry which is preliminary data.</text>
</comment>
<evidence type="ECO:0000256" key="6">
    <source>
        <dbReference type="ARBA" id="ARBA00023136"/>
    </source>
</evidence>
<keyword evidence="5 10" id="KW-1133">Transmembrane helix</keyword>
<dbReference type="InterPro" id="IPR045324">
    <property type="entry name" value="Small_multidrug_res"/>
</dbReference>
<name>A0A2N0WC97_9GAMM</name>
<dbReference type="FunFam" id="1.10.3730.20:FF:000001">
    <property type="entry name" value="Quaternary ammonium compound resistance transporter SugE"/>
    <property type="match status" value="1"/>
</dbReference>
<evidence type="ECO:0000256" key="5">
    <source>
        <dbReference type="ARBA" id="ARBA00022989"/>
    </source>
</evidence>
<keyword evidence="6 10" id="KW-0472">Membrane</keyword>
<evidence type="ECO:0000256" key="10">
    <source>
        <dbReference type="SAM" id="Phobius"/>
    </source>
</evidence>
<evidence type="ECO:0000256" key="4">
    <source>
        <dbReference type="ARBA" id="ARBA00022692"/>
    </source>
</evidence>
<evidence type="ECO:0000256" key="7">
    <source>
        <dbReference type="ARBA" id="ARBA00038151"/>
    </source>
</evidence>
<sequence>MQIGWIYLVLAGIAEIFYAVTMPKTEGFTKLGPSLFCIVFITASMYLLSLATKTIPVGTAYAVWVGIGAVGTAIYGMMILGEDKSILRIACFALILLGIIGLKLVSTSTQE</sequence>
<evidence type="ECO:0000256" key="3">
    <source>
        <dbReference type="ARBA" id="ARBA00022475"/>
    </source>
</evidence>
<evidence type="ECO:0000313" key="12">
    <source>
        <dbReference type="Proteomes" id="UP000233553"/>
    </source>
</evidence>
<dbReference type="GO" id="GO:1990961">
    <property type="term" value="P:xenobiotic detoxification by transmembrane export across the plasma membrane"/>
    <property type="evidence" value="ECO:0007669"/>
    <property type="project" value="UniProtKB-ARBA"/>
</dbReference>
<evidence type="ECO:0000256" key="8">
    <source>
        <dbReference type="ARBA" id="ARBA00039168"/>
    </source>
</evidence>
<dbReference type="PANTHER" id="PTHR30561:SF0">
    <property type="entry name" value="GUANIDINIUM EXPORTER"/>
    <property type="match status" value="1"/>
</dbReference>
<dbReference type="Pfam" id="PF00893">
    <property type="entry name" value="Multi_Drug_Res"/>
    <property type="match status" value="1"/>
</dbReference>
<keyword evidence="4 9" id="KW-0812">Transmembrane</keyword>
<evidence type="ECO:0000256" key="2">
    <source>
        <dbReference type="ARBA" id="ARBA00022448"/>
    </source>
</evidence>
<dbReference type="AlphaFoldDB" id="A0A2N0WC97"/>
<feature type="transmembrane region" description="Helical" evidence="10">
    <location>
        <begin position="5"/>
        <end position="22"/>
    </location>
</feature>
<dbReference type="GO" id="GO:0022857">
    <property type="term" value="F:transmembrane transporter activity"/>
    <property type="evidence" value="ECO:0007669"/>
    <property type="project" value="InterPro"/>
</dbReference>
<evidence type="ECO:0000256" key="1">
    <source>
        <dbReference type="ARBA" id="ARBA00004651"/>
    </source>
</evidence>